<dbReference type="InterPro" id="IPR006626">
    <property type="entry name" value="PbH1"/>
</dbReference>
<dbReference type="SMART" id="SM00710">
    <property type="entry name" value="PbH1"/>
    <property type="match status" value="8"/>
</dbReference>
<keyword evidence="6" id="KW-1015">Disulfide bond</keyword>
<dbReference type="GO" id="GO:0004650">
    <property type="term" value="F:polygalacturonase activity"/>
    <property type="evidence" value="ECO:0007669"/>
    <property type="project" value="UniProtKB-EC"/>
</dbReference>
<feature type="chain" id="PRO_5040209705" description="endo-polygalacturonase" evidence="11">
    <location>
        <begin position="18"/>
        <end position="575"/>
    </location>
</feature>
<keyword evidence="8" id="KW-0961">Cell wall biogenesis/degradation</keyword>
<evidence type="ECO:0000313" key="12">
    <source>
        <dbReference type="EMBL" id="CAG9766615.1"/>
    </source>
</evidence>
<dbReference type="Proteomes" id="UP001152799">
    <property type="component" value="Chromosome 3"/>
</dbReference>
<evidence type="ECO:0000256" key="2">
    <source>
        <dbReference type="ARBA" id="ARBA00012736"/>
    </source>
</evidence>
<keyword evidence="13" id="KW-1185">Reference proteome</keyword>
<dbReference type="Gene3D" id="2.160.20.10">
    <property type="entry name" value="Single-stranded right-handed beta-helix, Pectin lyase-like"/>
    <property type="match status" value="4"/>
</dbReference>
<organism evidence="12 13">
    <name type="scientific">Ceutorhynchus assimilis</name>
    <name type="common">cabbage seed weevil</name>
    <dbReference type="NCBI Taxonomy" id="467358"/>
    <lineage>
        <taxon>Eukaryota</taxon>
        <taxon>Metazoa</taxon>
        <taxon>Ecdysozoa</taxon>
        <taxon>Arthropoda</taxon>
        <taxon>Hexapoda</taxon>
        <taxon>Insecta</taxon>
        <taxon>Pterygota</taxon>
        <taxon>Neoptera</taxon>
        <taxon>Endopterygota</taxon>
        <taxon>Coleoptera</taxon>
        <taxon>Polyphaga</taxon>
        <taxon>Cucujiformia</taxon>
        <taxon>Curculionidae</taxon>
        <taxon>Ceutorhynchinae</taxon>
        <taxon>Ceutorhynchus</taxon>
    </lineage>
</organism>
<dbReference type="GO" id="GO:0045490">
    <property type="term" value="P:pectin catabolic process"/>
    <property type="evidence" value="ECO:0007669"/>
    <property type="project" value="TreeGrafter"/>
</dbReference>
<dbReference type="InterPro" id="IPR000743">
    <property type="entry name" value="Glyco_hydro_28"/>
</dbReference>
<dbReference type="AlphaFoldDB" id="A0A9N9QIJ3"/>
<comment type="similarity">
    <text evidence="1 10">Belongs to the glycosyl hydrolase 28 family.</text>
</comment>
<evidence type="ECO:0000256" key="8">
    <source>
        <dbReference type="ARBA" id="ARBA00023316"/>
    </source>
</evidence>
<evidence type="ECO:0000313" key="13">
    <source>
        <dbReference type="Proteomes" id="UP001152799"/>
    </source>
</evidence>
<dbReference type="InterPro" id="IPR050434">
    <property type="entry name" value="Glycosyl_hydrlase_28"/>
</dbReference>
<evidence type="ECO:0000256" key="7">
    <source>
        <dbReference type="ARBA" id="ARBA00023295"/>
    </source>
</evidence>
<proteinExistence type="inferred from homology"/>
<dbReference type="InterPro" id="IPR012334">
    <property type="entry name" value="Pectin_lyas_fold"/>
</dbReference>
<protein>
    <recommendedName>
        <fullName evidence="2">endo-polygalacturonase</fullName>
        <ecNumber evidence="2">3.2.1.15</ecNumber>
    </recommendedName>
</protein>
<evidence type="ECO:0000256" key="6">
    <source>
        <dbReference type="ARBA" id="ARBA00023157"/>
    </source>
</evidence>
<dbReference type="PANTHER" id="PTHR31884">
    <property type="entry name" value="POLYGALACTURONASE"/>
    <property type="match status" value="1"/>
</dbReference>
<dbReference type="EC" id="3.2.1.15" evidence="2"/>
<evidence type="ECO:0000256" key="1">
    <source>
        <dbReference type="ARBA" id="ARBA00008834"/>
    </source>
</evidence>
<keyword evidence="7 10" id="KW-0326">Glycosidase</keyword>
<dbReference type="GO" id="GO:0005576">
    <property type="term" value="C:extracellular region"/>
    <property type="evidence" value="ECO:0007669"/>
    <property type="project" value="TreeGrafter"/>
</dbReference>
<accession>A0A9N9QIJ3</accession>
<dbReference type="Pfam" id="PF00295">
    <property type="entry name" value="Glyco_hydro_28"/>
    <property type="match status" value="4"/>
</dbReference>
<keyword evidence="5 10" id="KW-0378">Hydrolase</keyword>
<dbReference type="OrthoDB" id="6709892at2759"/>
<evidence type="ECO:0000256" key="4">
    <source>
        <dbReference type="ARBA" id="ARBA00022737"/>
    </source>
</evidence>
<evidence type="ECO:0000256" key="10">
    <source>
        <dbReference type="RuleBase" id="RU361169"/>
    </source>
</evidence>
<evidence type="ECO:0000256" key="9">
    <source>
        <dbReference type="ARBA" id="ARBA00034074"/>
    </source>
</evidence>
<keyword evidence="4" id="KW-0677">Repeat</keyword>
<reference evidence="12" key="1">
    <citation type="submission" date="2022-01" db="EMBL/GenBank/DDBJ databases">
        <authorList>
            <person name="King R."/>
        </authorList>
    </citation>
    <scope>NUCLEOTIDE SEQUENCE</scope>
</reference>
<evidence type="ECO:0000256" key="3">
    <source>
        <dbReference type="ARBA" id="ARBA00022729"/>
    </source>
</evidence>
<sequence>MKLFIVTFLASIAAIQASPLKASCTVASYSALAAALKSCSALVIKDLTVPAKTTLQLNLKNGASLTFAGTIRWNYTEWQGPLIEIKGSKVTVNGAVATLDGQGKNTGFRLSKGHNTDGFDVSSSTGITVQNSVVKNQDDCVAVNQGSNYIFQNLTCSGGHGLSLSVGQTSASGSANIVKNVTFSDCTVTNSDNGIHVKSHSDAGAGSVSDVTYKNIKLSGIRKYGISVQEDYEKGNSTGTPKANIPITKLTLSNVKGTMSGDAPLILIIKTSTMKLFIVTLLASIAAIQASPLNASCTVTSYSGVAAALKSCSALVIKDLTVPAKATLELNLKSGASLTFAGTIRWDYAQWQGPLIEIKGNKVTVNGAGATLDGQGMNTGFRLSKGHNTDGFDVSSSTGITVQNSVVKNQDDCVAVNQGSNYIFQNLTCSGGHGLSLSVGQTSASGSANIVKNVTFSDCTVTNSDNGIHVKTHSDAGAGSVSDVTYKNIKLSGIRKYGISVQEDYEKGNSTGTPKANIPITKLTLSNVKGTMSGGMGVYILCASGGCSNWPWSGVSITSGKKSNYCTFTPSGFSC</sequence>
<dbReference type="SUPFAM" id="SSF51126">
    <property type="entry name" value="Pectin lyase-like"/>
    <property type="match status" value="2"/>
</dbReference>
<comment type="catalytic activity">
    <reaction evidence="9">
        <text>(1,4-alpha-D-galacturonosyl)n+m + H2O = (1,4-alpha-D-galacturonosyl)n + (1,4-alpha-D-galacturonosyl)m.</text>
        <dbReference type="EC" id="3.2.1.15"/>
    </reaction>
</comment>
<dbReference type="PANTHER" id="PTHR31884:SF1">
    <property type="entry name" value="POLYGALACTURONASE"/>
    <property type="match status" value="1"/>
</dbReference>
<evidence type="ECO:0000256" key="5">
    <source>
        <dbReference type="ARBA" id="ARBA00022801"/>
    </source>
</evidence>
<name>A0A9N9QIJ3_9CUCU</name>
<keyword evidence="3 11" id="KW-0732">Signal</keyword>
<evidence type="ECO:0000256" key="11">
    <source>
        <dbReference type="SAM" id="SignalP"/>
    </source>
</evidence>
<dbReference type="InterPro" id="IPR011050">
    <property type="entry name" value="Pectin_lyase_fold/virulence"/>
</dbReference>
<feature type="signal peptide" evidence="11">
    <location>
        <begin position="1"/>
        <end position="17"/>
    </location>
</feature>
<dbReference type="GO" id="GO:0071555">
    <property type="term" value="P:cell wall organization"/>
    <property type="evidence" value="ECO:0007669"/>
    <property type="project" value="UniProtKB-KW"/>
</dbReference>
<dbReference type="EMBL" id="OU892279">
    <property type="protein sequence ID" value="CAG9766615.1"/>
    <property type="molecule type" value="Genomic_DNA"/>
</dbReference>
<gene>
    <name evidence="12" type="ORF">CEUTPL_LOCUS7194</name>
</gene>